<keyword evidence="1" id="KW-1133">Transmembrane helix</keyword>
<dbReference type="eggNOG" id="ENOG5031V8E">
    <property type="taxonomic scope" value="Bacteria"/>
</dbReference>
<dbReference type="KEGG" id="scb:SCAB_66521"/>
<gene>
    <name evidence="2" type="ordered locus">SCAB_66521</name>
</gene>
<organism evidence="2 3">
    <name type="scientific">Streptomyces scabiei (strain 87.22)</name>
    <dbReference type="NCBI Taxonomy" id="680198"/>
    <lineage>
        <taxon>Bacteria</taxon>
        <taxon>Bacillati</taxon>
        <taxon>Actinomycetota</taxon>
        <taxon>Actinomycetes</taxon>
        <taxon>Kitasatosporales</taxon>
        <taxon>Streptomycetaceae</taxon>
        <taxon>Streptomyces</taxon>
    </lineage>
</organism>
<evidence type="ECO:0000313" key="3">
    <source>
        <dbReference type="Proteomes" id="UP000001444"/>
    </source>
</evidence>
<dbReference type="GeneID" id="24306342"/>
<accession>C9ZHC9</accession>
<dbReference type="STRING" id="680198.SCAB_66521"/>
<keyword evidence="1" id="KW-0812">Transmembrane</keyword>
<feature type="transmembrane region" description="Helical" evidence="1">
    <location>
        <begin position="85"/>
        <end position="104"/>
    </location>
</feature>
<name>C9ZHC9_STRSW</name>
<dbReference type="HOGENOM" id="CLU_1805147_0_0_11"/>
<dbReference type="AlphaFoldDB" id="C9ZHC9"/>
<sequence>MDVEGGGDGGGAARARSWRSAVSSQAVASTVLLELVGGGAGLIALAGWPFGWLPDPGLLVLTLSIPAWEPSAELYRDARPPRGRALAAAFLTLATVSLLAAAAVNGALPATADPDIGLLAGYALAIPVAATVPVRFLGTPEAG</sequence>
<proteinExistence type="predicted"/>
<keyword evidence="3" id="KW-1185">Reference proteome</keyword>
<dbReference type="RefSeq" id="WP_013004207.1">
    <property type="nucleotide sequence ID" value="NC_013929.1"/>
</dbReference>
<feature type="transmembrane region" description="Helical" evidence="1">
    <location>
        <begin position="116"/>
        <end position="137"/>
    </location>
</feature>
<evidence type="ECO:0000313" key="2">
    <source>
        <dbReference type="EMBL" id="CBG73651.1"/>
    </source>
</evidence>
<keyword evidence="1" id="KW-0472">Membrane</keyword>
<protein>
    <submittedName>
        <fullName evidence="2">Putative membrane protein</fullName>
    </submittedName>
</protein>
<evidence type="ECO:0000256" key="1">
    <source>
        <dbReference type="SAM" id="Phobius"/>
    </source>
</evidence>
<dbReference type="Proteomes" id="UP000001444">
    <property type="component" value="Chromosome"/>
</dbReference>
<dbReference type="EMBL" id="FN554889">
    <property type="protein sequence ID" value="CBG73651.1"/>
    <property type="molecule type" value="Genomic_DNA"/>
</dbReference>
<reference evidence="2 3" key="1">
    <citation type="journal article" date="2010" name="Mol. Plant Microbe Interact.">
        <title>Streptomyces scabies 87-22 contains a coronafacic acid-like biosynthetic cluster that contributes to plant-microbe interactions.</title>
        <authorList>
            <person name="Bignell D.R."/>
            <person name="Seipke R.F."/>
            <person name="Huguet-Tapia J.C."/>
            <person name="Chambers A.H."/>
            <person name="Parry R.J."/>
            <person name="Loria R."/>
        </authorList>
    </citation>
    <scope>NUCLEOTIDE SEQUENCE [LARGE SCALE GENOMIC DNA]</scope>
    <source>
        <strain evidence="2 3">87.22</strain>
    </source>
</reference>